<organism evidence="1 2">
    <name type="scientific">Stichopus japonicus</name>
    <name type="common">Sea cucumber</name>
    <dbReference type="NCBI Taxonomy" id="307972"/>
    <lineage>
        <taxon>Eukaryota</taxon>
        <taxon>Metazoa</taxon>
        <taxon>Echinodermata</taxon>
        <taxon>Eleutherozoa</taxon>
        <taxon>Echinozoa</taxon>
        <taxon>Holothuroidea</taxon>
        <taxon>Aspidochirotacea</taxon>
        <taxon>Aspidochirotida</taxon>
        <taxon>Stichopodidae</taxon>
        <taxon>Apostichopus</taxon>
    </lineage>
</organism>
<proteinExistence type="predicted"/>
<comment type="caution">
    <text evidence="1">The sequence shown here is derived from an EMBL/GenBank/DDBJ whole genome shotgun (WGS) entry which is preliminary data.</text>
</comment>
<dbReference type="AlphaFoldDB" id="A0A2G8L1T1"/>
<gene>
    <name evidence="1" type="ORF">BSL78_08851</name>
</gene>
<sequence length="239" mass="27053">MAGKLTAPGTSSSKEISLRQIHSRSKVVLRITEESKEILIVPVETELRTKENKDMSISLGIEDKQMSMLLKRKLESLTIKGDKEIRTWSDVNVKILEPTTPTKPDSPMQIQYETITDKSRSIETEAKILKDSQKQQSNSFPGRQCLRFPSALLPGESWDKYDTIIFRLCRDVSAVQNCDVIYALGEGSQGNGPVHVKRNAFMKDYFSMGDIDELNLTVDMDELNLTVDMDELNPTFDMD</sequence>
<reference evidence="1 2" key="1">
    <citation type="journal article" date="2017" name="PLoS Biol.">
        <title>The sea cucumber genome provides insights into morphological evolution and visceral regeneration.</title>
        <authorList>
            <person name="Zhang X."/>
            <person name="Sun L."/>
            <person name="Yuan J."/>
            <person name="Sun Y."/>
            <person name="Gao Y."/>
            <person name="Zhang L."/>
            <person name="Li S."/>
            <person name="Dai H."/>
            <person name="Hamel J.F."/>
            <person name="Liu C."/>
            <person name="Yu Y."/>
            <person name="Liu S."/>
            <person name="Lin W."/>
            <person name="Guo K."/>
            <person name="Jin S."/>
            <person name="Xu P."/>
            <person name="Storey K.B."/>
            <person name="Huan P."/>
            <person name="Zhang T."/>
            <person name="Zhou Y."/>
            <person name="Zhang J."/>
            <person name="Lin C."/>
            <person name="Li X."/>
            <person name="Xing L."/>
            <person name="Huo D."/>
            <person name="Sun M."/>
            <person name="Wang L."/>
            <person name="Mercier A."/>
            <person name="Li F."/>
            <person name="Yang H."/>
            <person name="Xiang J."/>
        </authorList>
    </citation>
    <scope>NUCLEOTIDE SEQUENCE [LARGE SCALE GENOMIC DNA]</scope>
    <source>
        <strain evidence="1">Shaxun</strain>
        <tissue evidence="1">Muscle</tissue>
    </source>
</reference>
<dbReference type="Proteomes" id="UP000230750">
    <property type="component" value="Unassembled WGS sequence"/>
</dbReference>
<name>A0A2G8L1T1_STIJA</name>
<protein>
    <submittedName>
        <fullName evidence="1">Uncharacterized protein</fullName>
    </submittedName>
</protein>
<keyword evidence="2" id="KW-1185">Reference proteome</keyword>
<evidence type="ECO:0000313" key="2">
    <source>
        <dbReference type="Proteomes" id="UP000230750"/>
    </source>
</evidence>
<dbReference type="EMBL" id="MRZV01000257">
    <property type="protein sequence ID" value="PIK54224.1"/>
    <property type="molecule type" value="Genomic_DNA"/>
</dbReference>
<evidence type="ECO:0000313" key="1">
    <source>
        <dbReference type="EMBL" id="PIK54224.1"/>
    </source>
</evidence>
<accession>A0A2G8L1T1</accession>